<evidence type="ECO:0000256" key="7">
    <source>
        <dbReference type="SAM" id="Phobius"/>
    </source>
</evidence>
<feature type="transmembrane region" description="Helical" evidence="7">
    <location>
        <begin position="29"/>
        <end position="48"/>
    </location>
</feature>
<evidence type="ECO:0000256" key="2">
    <source>
        <dbReference type="ARBA" id="ARBA00011006"/>
    </source>
</evidence>
<evidence type="ECO:0000256" key="3">
    <source>
        <dbReference type="ARBA" id="ARBA00022475"/>
    </source>
</evidence>
<organism evidence="8 9">
    <name type="scientific">Paenibacillus allorhizosphaerae</name>
    <dbReference type="NCBI Taxonomy" id="2849866"/>
    <lineage>
        <taxon>Bacteria</taxon>
        <taxon>Bacillati</taxon>
        <taxon>Bacillota</taxon>
        <taxon>Bacilli</taxon>
        <taxon>Bacillales</taxon>
        <taxon>Paenibacillaceae</taxon>
        <taxon>Paenibacillus</taxon>
    </lineage>
</organism>
<evidence type="ECO:0000313" key="8">
    <source>
        <dbReference type="EMBL" id="CAG7645597.1"/>
    </source>
</evidence>
<dbReference type="EMBL" id="CAJVCE010000009">
    <property type="protein sequence ID" value="CAG7645597.1"/>
    <property type="molecule type" value="Genomic_DNA"/>
</dbReference>
<feature type="transmembrane region" description="Helical" evidence="7">
    <location>
        <begin position="54"/>
        <end position="78"/>
    </location>
</feature>
<keyword evidence="4 7" id="KW-0812">Transmembrane</keyword>
<dbReference type="Proteomes" id="UP000730618">
    <property type="component" value="Unassembled WGS sequence"/>
</dbReference>
<keyword evidence="3" id="KW-1003">Cell membrane</keyword>
<evidence type="ECO:0000256" key="1">
    <source>
        <dbReference type="ARBA" id="ARBA00004651"/>
    </source>
</evidence>
<accession>A0ABN7TLJ4</accession>
<evidence type="ECO:0000313" key="9">
    <source>
        <dbReference type="Proteomes" id="UP000730618"/>
    </source>
</evidence>
<evidence type="ECO:0000256" key="4">
    <source>
        <dbReference type="ARBA" id="ARBA00022692"/>
    </source>
</evidence>
<sequence>MVSLLITIIMAIVIGAIGSAIAPGAMPGGIIGSMIAGFAGAWLGALLLGSWGPVIGGFAVIPAIVGAALFIFLIGLLAKAFRGRAT</sequence>
<evidence type="ECO:0000256" key="5">
    <source>
        <dbReference type="ARBA" id="ARBA00022989"/>
    </source>
</evidence>
<keyword evidence="9" id="KW-1185">Reference proteome</keyword>
<proteinExistence type="inferred from homology"/>
<reference evidence="8 9" key="1">
    <citation type="submission" date="2021-06" db="EMBL/GenBank/DDBJ databases">
        <authorList>
            <person name="Criscuolo A."/>
        </authorList>
    </citation>
    <scope>NUCLEOTIDE SEQUENCE [LARGE SCALE GENOMIC DNA]</scope>
    <source>
        <strain evidence="9">CIP 111802</strain>
    </source>
</reference>
<comment type="similarity">
    <text evidence="2">Belongs to the UPF0410 family.</text>
</comment>
<protein>
    <recommendedName>
        <fullName evidence="10">GlsB/YeaQ/YmgE family stress response membrane protein</fullName>
    </recommendedName>
</protein>
<dbReference type="RefSeq" id="WP_218099853.1">
    <property type="nucleotide sequence ID" value="NZ_CAJVCE010000009.1"/>
</dbReference>
<keyword evidence="5 7" id="KW-1133">Transmembrane helix</keyword>
<name>A0ABN7TLJ4_9BACL</name>
<feature type="transmembrane region" description="Helical" evidence="7">
    <location>
        <begin position="6"/>
        <end position="22"/>
    </location>
</feature>
<comment type="subcellular location">
    <subcellularLocation>
        <location evidence="1">Cell membrane</location>
        <topology evidence="1">Multi-pass membrane protein</topology>
    </subcellularLocation>
</comment>
<evidence type="ECO:0008006" key="10">
    <source>
        <dbReference type="Google" id="ProtNLM"/>
    </source>
</evidence>
<dbReference type="InterPro" id="IPR007341">
    <property type="entry name" value="Transgly_assoc"/>
</dbReference>
<dbReference type="Pfam" id="PF04226">
    <property type="entry name" value="Transgly_assoc"/>
    <property type="match status" value="1"/>
</dbReference>
<gene>
    <name evidence="8" type="ORF">PAECIP111802_03556</name>
</gene>
<keyword evidence="6 7" id="KW-0472">Membrane</keyword>
<comment type="caution">
    <text evidence="8">The sequence shown here is derived from an EMBL/GenBank/DDBJ whole genome shotgun (WGS) entry which is preliminary data.</text>
</comment>
<evidence type="ECO:0000256" key="6">
    <source>
        <dbReference type="ARBA" id="ARBA00023136"/>
    </source>
</evidence>